<reference evidence="1 2" key="1">
    <citation type="journal article" date="2020" name="Genome Biol. Evol.">
        <title>A new high-quality draft genome assembly of the Chinese cordyceps Ophiocordyceps sinensis.</title>
        <authorList>
            <person name="Shu R."/>
            <person name="Zhang J."/>
            <person name="Meng Q."/>
            <person name="Zhang H."/>
            <person name="Zhou G."/>
            <person name="Li M."/>
            <person name="Wu P."/>
            <person name="Zhao Y."/>
            <person name="Chen C."/>
            <person name="Qin Q."/>
        </authorList>
    </citation>
    <scope>NUCLEOTIDE SEQUENCE [LARGE SCALE GENOMIC DNA]</scope>
    <source>
        <strain evidence="1 2">IOZ07</strain>
    </source>
</reference>
<dbReference type="EMBL" id="JAAVMX010000001">
    <property type="protein sequence ID" value="KAF4512785.1"/>
    <property type="molecule type" value="Genomic_DNA"/>
</dbReference>
<gene>
    <name evidence="1" type="ORF">G6O67_000124</name>
</gene>
<comment type="caution">
    <text evidence="1">The sequence shown here is derived from an EMBL/GenBank/DDBJ whole genome shotgun (WGS) entry which is preliminary data.</text>
</comment>
<evidence type="ECO:0000313" key="1">
    <source>
        <dbReference type="EMBL" id="KAF4512785.1"/>
    </source>
</evidence>
<name>A0A8H4PYF9_9HYPO</name>
<dbReference type="Proteomes" id="UP000557566">
    <property type="component" value="Unassembled WGS sequence"/>
</dbReference>
<proteinExistence type="predicted"/>
<keyword evidence="2" id="KW-1185">Reference proteome</keyword>
<accession>A0A8H4PYF9</accession>
<sequence>MMGTGTTAALNKLTSSPFRSRLIIFSLLSPHHLFSSTPILPESPKTPSTSLFLSVPPVGSCRPSLSCLAIAGIAWYPRQALFLHLLSSSHPPLSPRPELIL</sequence>
<dbReference type="AlphaFoldDB" id="A0A8H4PYF9"/>
<organism evidence="1 2">
    <name type="scientific">Ophiocordyceps sinensis</name>
    <dbReference type="NCBI Taxonomy" id="72228"/>
    <lineage>
        <taxon>Eukaryota</taxon>
        <taxon>Fungi</taxon>
        <taxon>Dikarya</taxon>
        <taxon>Ascomycota</taxon>
        <taxon>Pezizomycotina</taxon>
        <taxon>Sordariomycetes</taxon>
        <taxon>Hypocreomycetidae</taxon>
        <taxon>Hypocreales</taxon>
        <taxon>Ophiocordycipitaceae</taxon>
        <taxon>Ophiocordyceps</taxon>
    </lineage>
</organism>
<protein>
    <submittedName>
        <fullName evidence="1">Uncharacterized protein</fullName>
    </submittedName>
</protein>
<evidence type="ECO:0000313" key="2">
    <source>
        <dbReference type="Proteomes" id="UP000557566"/>
    </source>
</evidence>